<dbReference type="InterPro" id="IPR002772">
    <property type="entry name" value="Glyco_hydro_3_C"/>
</dbReference>
<dbReference type="InterPro" id="IPR026891">
    <property type="entry name" value="Fn3-like"/>
</dbReference>
<comment type="caution">
    <text evidence="5">The sequence shown here is derived from an EMBL/GenBank/DDBJ whole genome shotgun (WGS) entry which is preliminary data.</text>
</comment>
<reference evidence="5 6" key="1">
    <citation type="submission" date="2020-08" db="EMBL/GenBank/DDBJ databases">
        <title>Genomic Encyclopedia of Type Strains, Phase IV (KMG-IV): sequencing the most valuable type-strain genomes for metagenomic binning, comparative biology and taxonomic classification.</title>
        <authorList>
            <person name="Goeker M."/>
        </authorList>
    </citation>
    <scope>NUCLEOTIDE SEQUENCE [LARGE SCALE GENOMIC DNA]</scope>
    <source>
        <strain evidence="5 6">DSM 100044</strain>
    </source>
</reference>
<dbReference type="EC" id="3.2.1.21" evidence="5"/>
<evidence type="ECO:0000256" key="2">
    <source>
        <dbReference type="ARBA" id="ARBA00022729"/>
    </source>
</evidence>
<dbReference type="GO" id="GO:0045493">
    <property type="term" value="P:xylan catabolic process"/>
    <property type="evidence" value="ECO:0007669"/>
    <property type="project" value="InterPro"/>
</dbReference>
<dbReference type="EMBL" id="JACIJK010000005">
    <property type="protein sequence ID" value="MBB5715183.1"/>
    <property type="molecule type" value="Genomic_DNA"/>
</dbReference>
<feature type="domain" description="PA14" evidence="4">
    <location>
        <begin position="453"/>
        <end position="605"/>
    </location>
</feature>
<dbReference type="InterPro" id="IPR044993">
    <property type="entry name" value="BXL"/>
</dbReference>
<dbReference type="InterPro" id="IPR036962">
    <property type="entry name" value="Glyco_hydro_3_N_sf"/>
</dbReference>
<dbReference type="InterPro" id="IPR017853">
    <property type="entry name" value="GH"/>
</dbReference>
<dbReference type="GO" id="GO:0009044">
    <property type="term" value="F:xylan 1,4-beta-xylosidase activity"/>
    <property type="evidence" value="ECO:0007669"/>
    <property type="project" value="InterPro"/>
</dbReference>
<dbReference type="PANTHER" id="PTHR42721:SF3">
    <property type="entry name" value="BETA-D-XYLOSIDASE 5-RELATED"/>
    <property type="match status" value="1"/>
</dbReference>
<dbReference type="Gene3D" id="3.20.20.300">
    <property type="entry name" value="Glycoside hydrolase, family 3, N-terminal domain"/>
    <property type="match status" value="1"/>
</dbReference>
<dbReference type="SUPFAM" id="SSF52279">
    <property type="entry name" value="Beta-D-glucan exohydrolase, C-terminal domain"/>
    <property type="match status" value="1"/>
</dbReference>
<accession>A0A7W9BDV6</accession>
<dbReference type="InterPro" id="IPR036881">
    <property type="entry name" value="Glyco_hydro_3_C_sf"/>
</dbReference>
<dbReference type="GO" id="GO:0031222">
    <property type="term" value="P:arabinan catabolic process"/>
    <property type="evidence" value="ECO:0007669"/>
    <property type="project" value="TreeGrafter"/>
</dbReference>
<dbReference type="Gene3D" id="2.60.40.10">
    <property type="entry name" value="Immunoglobulins"/>
    <property type="match status" value="1"/>
</dbReference>
<keyword evidence="6" id="KW-1185">Reference proteome</keyword>
<dbReference type="RefSeq" id="WP_246348490.1">
    <property type="nucleotide sequence ID" value="NZ_JACIJK010000005.1"/>
</dbReference>
<keyword evidence="3 5" id="KW-0378">Hydrolase</keyword>
<dbReference type="Pfam" id="PF07691">
    <property type="entry name" value="PA14"/>
    <property type="match status" value="1"/>
</dbReference>
<sequence length="878" mass="93614">MIRKRRIGLMTAGAVLLGLPHGGTAQVYRDPAAKPDVRAADLVRRMTLDEKAAQMQNAAPAIPRLAIPPYDYWNEALHGVARAGEATIFPQAIGMAATWDRDLLFAEGQTVATEGRAKYNQAQAEKNYARYYGLTFWSPNINIFRDPRWGRGQETLGEDPYLTGTLGTQFVLGVQGDDPRYYKAVATPKHFAVHSGPERLRHGFNVDPTPRDLAETYLPAFRRTVIDGRAESVMCAYNAVDTKAACANSDLLQKTLRGDWGFKGFVTSDCGAIDDITTGHKNTPTNPQGAALAVKAGTDTGCDFKDEMLDLPKAVKAGYLREADMDQALVRLFTARMRLGMFDPAAQVPFSSIGIDQNHSAEHRALALRAARESIVLLKNDGALPLVKQAQKIAVVGPTATSLIGLEGNYNGTPIGHVLPLDGMEQVFGANRVSYAQGAQLTAELPVAVPRTAFPGGLTVQYFNNTTLTGAPATTARAKEIDVNWAQIAPAPGVGRGGFGVRWTGQLAVPAPGDYQFELETRRGCDIGNGGGSYLIRIEGAPEQRVAINCKSGEKPAPLQVRFTDTRPRAFTLELANNASGAGDVTFSWRPPADALRAEAVRQARGADVVVAFVGLNAWLEGEEMPLQIPGFDGGDRTSIALPASQLKLLDDLAATGKPLVIVLQSGSAVALGQAGRSARAVLEAWYPGEAGGQAIAEVLAGKVNPSGRLPVTFYASTDQLPAFTDYSMNNRTYRYFTGKAEYPFGHGLSYTSFAYGAVQPATPSVAAGQGTSVTATVTNTGRVAGDEVAQLYISASGRDGAPIRSLKGYSRVHLQPGEAKTVTFKLDPRDLALADADGVMRVKAGSYRLWVGGGQPGTTAPGREAKLQVTGQAVLPR</sequence>
<gene>
    <name evidence="5" type="ORF">FHS94_002024</name>
</gene>
<dbReference type="InterPro" id="IPR001764">
    <property type="entry name" value="Glyco_hydro_3_N"/>
</dbReference>
<proteinExistence type="inferred from homology"/>
<dbReference type="GO" id="GO:0008422">
    <property type="term" value="F:beta-glucosidase activity"/>
    <property type="evidence" value="ECO:0007669"/>
    <property type="project" value="UniProtKB-EC"/>
</dbReference>
<evidence type="ECO:0000313" key="5">
    <source>
        <dbReference type="EMBL" id="MBB5715183.1"/>
    </source>
</evidence>
<evidence type="ECO:0000259" key="4">
    <source>
        <dbReference type="PROSITE" id="PS51820"/>
    </source>
</evidence>
<dbReference type="AlphaFoldDB" id="A0A7W9BDV6"/>
<dbReference type="SMART" id="SM01217">
    <property type="entry name" value="Fn3_like"/>
    <property type="match status" value="1"/>
</dbReference>
<dbReference type="Pfam" id="PF01915">
    <property type="entry name" value="Glyco_hydro_3_C"/>
    <property type="match status" value="1"/>
</dbReference>
<dbReference type="PRINTS" id="PR00133">
    <property type="entry name" value="GLHYDRLASE3"/>
</dbReference>
<dbReference type="SUPFAM" id="SSF56988">
    <property type="entry name" value="Anthrax protective antigen"/>
    <property type="match status" value="1"/>
</dbReference>
<dbReference type="PROSITE" id="PS51820">
    <property type="entry name" value="PA14"/>
    <property type="match status" value="1"/>
</dbReference>
<evidence type="ECO:0000256" key="1">
    <source>
        <dbReference type="ARBA" id="ARBA00005336"/>
    </source>
</evidence>
<keyword evidence="2" id="KW-0732">Signal</keyword>
<dbReference type="InterPro" id="IPR011658">
    <property type="entry name" value="PA14_dom"/>
</dbReference>
<protein>
    <submittedName>
        <fullName evidence="5">Beta-glucosidase</fullName>
        <ecNumber evidence="5">3.2.1.21</ecNumber>
    </submittedName>
</protein>
<comment type="similarity">
    <text evidence="1">Belongs to the glycosyl hydrolase 3 family.</text>
</comment>
<name>A0A7W9BDV6_9SPHN</name>
<dbReference type="InterPro" id="IPR013783">
    <property type="entry name" value="Ig-like_fold"/>
</dbReference>
<organism evidence="5 6">
    <name type="scientific">Sphingomonas aerophila</name>
    <dbReference type="NCBI Taxonomy" id="1344948"/>
    <lineage>
        <taxon>Bacteria</taxon>
        <taxon>Pseudomonadati</taxon>
        <taxon>Pseudomonadota</taxon>
        <taxon>Alphaproteobacteria</taxon>
        <taxon>Sphingomonadales</taxon>
        <taxon>Sphingomonadaceae</taxon>
        <taxon>Sphingomonas</taxon>
    </lineage>
</organism>
<dbReference type="Pfam" id="PF14310">
    <property type="entry name" value="Fn3-like"/>
    <property type="match status" value="1"/>
</dbReference>
<dbReference type="Gene3D" id="3.40.50.1700">
    <property type="entry name" value="Glycoside hydrolase family 3 C-terminal domain"/>
    <property type="match status" value="2"/>
</dbReference>
<dbReference type="GO" id="GO:0046556">
    <property type="term" value="F:alpha-L-arabinofuranosidase activity"/>
    <property type="evidence" value="ECO:0007669"/>
    <property type="project" value="TreeGrafter"/>
</dbReference>
<evidence type="ECO:0000313" key="6">
    <source>
        <dbReference type="Proteomes" id="UP000546200"/>
    </source>
</evidence>
<keyword evidence="5" id="KW-0326">Glycosidase</keyword>
<dbReference type="Proteomes" id="UP000546200">
    <property type="component" value="Unassembled WGS sequence"/>
</dbReference>
<dbReference type="Pfam" id="PF00933">
    <property type="entry name" value="Glyco_hydro_3"/>
    <property type="match status" value="1"/>
</dbReference>
<dbReference type="InterPro" id="IPR037524">
    <property type="entry name" value="PA14/GLEYA"/>
</dbReference>
<dbReference type="SUPFAM" id="SSF51445">
    <property type="entry name" value="(Trans)glycosidases"/>
    <property type="match status" value="1"/>
</dbReference>
<evidence type="ECO:0000256" key="3">
    <source>
        <dbReference type="ARBA" id="ARBA00022801"/>
    </source>
</evidence>
<dbReference type="PANTHER" id="PTHR42721">
    <property type="entry name" value="SUGAR HYDROLASE-RELATED"/>
    <property type="match status" value="1"/>
</dbReference>